<dbReference type="EMBL" id="JABMCI010000066">
    <property type="protein sequence ID" value="NUU18159.1"/>
    <property type="molecule type" value="Genomic_DNA"/>
</dbReference>
<reference evidence="1 2" key="1">
    <citation type="submission" date="2020-05" db="EMBL/GenBank/DDBJ databases">
        <title>Genome Sequencing of Type Strains.</title>
        <authorList>
            <person name="Lemaire J.F."/>
            <person name="Inderbitzin P."/>
            <person name="Gregorio O.A."/>
            <person name="Collins S.B."/>
            <person name="Wespe N."/>
            <person name="Knight-Connoni V."/>
        </authorList>
    </citation>
    <scope>NUCLEOTIDE SEQUENCE [LARGE SCALE GENOMIC DNA]</scope>
    <source>
        <strain evidence="1 2">ATCC 25174</strain>
    </source>
</reference>
<sequence>MKWLRWIVAGVVAIAVGAVALVACTGDDEPTPTGTGTASSSPAAEGMTREELESAVFGSDSASTVLGSVEGAVRDPLHPFPARIDVTEVVAAEASTTVRFTLVNLEDTDPLLQLTAFNDQRPLTMDIRDVALVDPTASLRFLPYVGAPNAAGETASICACSTAPLQMSEVGQLLSATFPPLDPSTETVTLEIPGFPPVEGVPVSRP</sequence>
<evidence type="ECO:0008006" key="3">
    <source>
        <dbReference type="Google" id="ProtNLM"/>
    </source>
</evidence>
<organism evidence="1 2">
    <name type="scientific">Cellulomonas humilata</name>
    <dbReference type="NCBI Taxonomy" id="144055"/>
    <lineage>
        <taxon>Bacteria</taxon>
        <taxon>Bacillati</taxon>
        <taxon>Actinomycetota</taxon>
        <taxon>Actinomycetes</taxon>
        <taxon>Micrococcales</taxon>
        <taxon>Cellulomonadaceae</taxon>
        <taxon>Cellulomonas</taxon>
    </lineage>
</organism>
<dbReference type="PROSITE" id="PS51257">
    <property type="entry name" value="PROKAR_LIPOPROTEIN"/>
    <property type="match status" value="1"/>
</dbReference>
<dbReference type="RefSeq" id="WP_175348078.1">
    <property type="nucleotide sequence ID" value="NZ_JABMCI010000066.1"/>
</dbReference>
<evidence type="ECO:0000313" key="2">
    <source>
        <dbReference type="Proteomes" id="UP000565724"/>
    </source>
</evidence>
<dbReference type="AlphaFoldDB" id="A0A7Y6DYM5"/>
<proteinExistence type="predicted"/>
<name>A0A7Y6DYM5_9CELL</name>
<protein>
    <recommendedName>
        <fullName evidence="3">Lipoprotein</fullName>
    </recommendedName>
</protein>
<accession>A0A7Y6DYM5</accession>
<keyword evidence="2" id="KW-1185">Reference proteome</keyword>
<comment type="caution">
    <text evidence="1">The sequence shown here is derived from an EMBL/GenBank/DDBJ whole genome shotgun (WGS) entry which is preliminary data.</text>
</comment>
<evidence type="ECO:0000313" key="1">
    <source>
        <dbReference type="EMBL" id="NUU18159.1"/>
    </source>
</evidence>
<gene>
    <name evidence="1" type="ORF">HP550_12955</name>
</gene>
<dbReference type="Proteomes" id="UP000565724">
    <property type="component" value="Unassembled WGS sequence"/>
</dbReference>